<dbReference type="SUPFAM" id="SSF56935">
    <property type="entry name" value="Porins"/>
    <property type="match status" value="1"/>
</dbReference>
<keyword evidence="5 11" id="KW-0812">Transmembrane</keyword>
<keyword evidence="10 11" id="KW-0998">Cell outer membrane</keyword>
<dbReference type="PATRIC" id="fig|56193.3.peg.2363"/>
<dbReference type="Pfam" id="PF00593">
    <property type="entry name" value="TonB_dep_Rec_b-barrel"/>
    <property type="match status" value="1"/>
</dbReference>
<keyword evidence="6" id="KW-0408">Iron</keyword>
<dbReference type="PANTHER" id="PTHR32552">
    <property type="entry name" value="FERRICHROME IRON RECEPTOR-RELATED"/>
    <property type="match status" value="1"/>
</dbReference>
<dbReference type="PROSITE" id="PS52016">
    <property type="entry name" value="TONB_DEPENDENT_REC_3"/>
    <property type="match status" value="1"/>
</dbReference>
<evidence type="ECO:0008006" key="17">
    <source>
        <dbReference type="Google" id="ProtNLM"/>
    </source>
</evidence>
<name>A0A0M3API0_9SPHN</name>
<dbReference type="InterPro" id="IPR036942">
    <property type="entry name" value="Beta-barrel_TonB_sf"/>
</dbReference>
<dbReference type="STRING" id="56193.YP76_11375"/>
<evidence type="ECO:0000256" key="3">
    <source>
        <dbReference type="ARBA" id="ARBA00022452"/>
    </source>
</evidence>
<evidence type="ECO:0000313" key="15">
    <source>
        <dbReference type="EMBL" id="KKW91730.1"/>
    </source>
</evidence>
<dbReference type="Gene3D" id="2.40.170.20">
    <property type="entry name" value="TonB-dependent receptor, beta-barrel domain"/>
    <property type="match status" value="1"/>
</dbReference>
<keyword evidence="7" id="KW-0406">Ion transport</keyword>
<comment type="caution">
    <text evidence="15">The sequence shown here is derived from an EMBL/GenBank/DDBJ whole genome shotgun (WGS) entry which is preliminary data.</text>
</comment>
<dbReference type="GO" id="GO:0006826">
    <property type="term" value="P:iron ion transport"/>
    <property type="evidence" value="ECO:0007669"/>
    <property type="project" value="UniProtKB-KW"/>
</dbReference>
<evidence type="ECO:0000256" key="9">
    <source>
        <dbReference type="ARBA" id="ARBA00023136"/>
    </source>
</evidence>
<evidence type="ECO:0000256" key="2">
    <source>
        <dbReference type="ARBA" id="ARBA00022448"/>
    </source>
</evidence>
<evidence type="ECO:0000256" key="4">
    <source>
        <dbReference type="ARBA" id="ARBA00022496"/>
    </source>
</evidence>
<evidence type="ECO:0000259" key="14">
    <source>
        <dbReference type="Pfam" id="PF07715"/>
    </source>
</evidence>
<dbReference type="InterPro" id="IPR039426">
    <property type="entry name" value="TonB-dep_rcpt-like"/>
</dbReference>
<dbReference type="InterPro" id="IPR000531">
    <property type="entry name" value="Beta-barrel_TonB"/>
</dbReference>
<dbReference type="GO" id="GO:0009279">
    <property type="term" value="C:cell outer membrane"/>
    <property type="evidence" value="ECO:0007669"/>
    <property type="project" value="UniProtKB-SubCell"/>
</dbReference>
<feature type="domain" description="TonB-dependent receptor-like beta-barrel" evidence="13">
    <location>
        <begin position="262"/>
        <end position="718"/>
    </location>
</feature>
<evidence type="ECO:0000256" key="12">
    <source>
        <dbReference type="RuleBase" id="RU003357"/>
    </source>
</evidence>
<keyword evidence="3 11" id="KW-1134">Transmembrane beta strand</keyword>
<evidence type="ECO:0000256" key="7">
    <source>
        <dbReference type="ARBA" id="ARBA00023065"/>
    </source>
</evidence>
<evidence type="ECO:0000256" key="5">
    <source>
        <dbReference type="ARBA" id="ARBA00022692"/>
    </source>
</evidence>
<evidence type="ECO:0000256" key="10">
    <source>
        <dbReference type="ARBA" id="ARBA00023237"/>
    </source>
</evidence>
<feature type="domain" description="TonB-dependent receptor plug" evidence="14">
    <location>
        <begin position="42"/>
        <end position="151"/>
    </location>
</feature>
<keyword evidence="16" id="KW-1185">Reference proteome</keyword>
<keyword evidence="9 11" id="KW-0472">Membrane</keyword>
<reference evidence="15 16" key="1">
    <citation type="submission" date="2015-04" db="EMBL/GenBank/DDBJ databases">
        <title>Genome sequence of aromatic hydrocarbons-degrading Sphingobium chungbukense DJ77.</title>
        <authorList>
            <person name="Kim Y.-C."/>
            <person name="Chae J.-C."/>
        </authorList>
    </citation>
    <scope>NUCLEOTIDE SEQUENCE [LARGE SCALE GENOMIC DNA]</scope>
    <source>
        <strain evidence="15 16">DJ77</strain>
    </source>
</reference>
<dbReference type="EMBL" id="LBIC01000005">
    <property type="protein sequence ID" value="KKW91730.1"/>
    <property type="molecule type" value="Genomic_DNA"/>
</dbReference>
<evidence type="ECO:0000256" key="1">
    <source>
        <dbReference type="ARBA" id="ARBA00004571"/>
    </source>
</evidence>
<dbReference type="Pfam" id="PF07715">
    <property type="entry name" value="Plug"/>
    <property type="match status" value="1"/>
</dbReference>
<accession>A0A0M3API0</accession>
<keyword evidence="2 11" id="KW-0813">Transport</keyword>
<evidence type="ECO:0000313" key="16">
    <source>
        <dbReference type="Proteomes" id="UP000033874"/>
    </source>
</evidence>
<organism evidence="15 16">
    <name type="scientific">Sphingobium chungbukense</name>
    <dbReference type="NCBI Taxonomy" id="56193"/>
    <lineage>
        <taxon>Bacteria</taxon>
        <taxon>Pseudomonadati</taxon>
        <taxon>Pseudomonadota</taxon>
        <taxon>Alphaproteobacteria</taxon>
        <taxon>Sphingomonadales</taxon>
        <taxon>Sphingomonadaceae</taxon>
        <taxon>Sphingobium</taxon>
    </lineage>
</organism>
<sequence length="755" mass="81938">MLSLSAGSALAAYAPACAQTLDSQNSTLGDIVVTAQRREEKLQEVPIAVTAFDAASIDRNQIATVQNIASQVPNLWMESNTGLQNGARAALRGIGEDESFFTADAPVGIYVDDIYIPRQNGALFDLYDIERIEVLRGPQGTLYGRNTSAGAIKLVSRKPDADTRAMLEVTGGNYDRIDVKASLSGEIASGLSGQVAFLSRNRDGVDLNLVNNKRVNDQDVLAGRASLRWQPSDSTDILLSYDQLRDRSTPGYAVGVSLQPPNDLGPWDKKDQYDGDTNVHTLRSDLTDPISKLDQRGVSLTASFDLGGATLKSISAWREMTYEISLDADGQDTCFGANLPCLHLYQDQKQDQLSQELQLSGRTLGSMLDYVVGGYWFKEKNSQITENAIFVPLGQNPYSDVSLDAHSIALYGSGSWHFSDRLTVTTGLRWTRDTKDFDAAVFSASGIQQQVCVAPTGRTVYSSGACTVASPAGAITAPLERQIKKSWSSFTPRIAVDYTLAPGVMLYGSVSKGFKSGGFDGRESSSQLYALEAIAPEKVLAYEAGVKADWFDRRLRTNLALFTNKIDDLQGTGTNQQTGALTRFSVGDVRTKGAELEVTAVPAPGVELFGSLGLLDTKYTKINFDQVADCGPVGTGTKSLKQKFAPKFSSNVGINYNIRSVLGGAVTMGGNWTHKSSFYHSSCNAIAAMENGYDMVDAQIAWETDDTRWRLAFAVKNLTNESYATGNFFIPSLGFNAMYFNAPRTWTLSARYSFN</sequence>
<comment type="subcellular location">
    <subcellularLocation>
        <location evidence="1 11">Cell outer membrane</location>
        <topology evidence="1 11">Multi-pass membrane protein</topology>
    </subcellularLocation>
</comment>
<keyword evidence="4" id="KW-0410">Iron transport</keyword>
<comment type="similarity">
    <text evidence="11 12">Belongs to the TonB-dependent receptor family.</text>
</comment>
<proteinExistence type="inferred from homology"/>
<evidence type="ECO:0000259" key="13">
    <source>
        <dbReference type="Pfam" id="PF00593"/>
    </source>
</evidence>
<dbReference type="PANTHER" id="PTHR32552:SF81">
    <property type="entry name" value="TONB-DEPENDENT OUTER MEMBRANE RECEPTOR"/>
    <property type="match status" value="1"/>
</dbReference>
<protein>
    <recommendedName>
        <fullName evidence="17">TonB-dependent receptor</fullName>
    </recommendedName>
</protein>
<dbReference type="AlphaFoldDB" id="A0A0M3API0"/>
<gene>
    <name evidence="15" type="ORF">YP76_11375</name>
</gene>
<dbReference type="Proteomes" id="UP000033874">
    <property type="component" value="Unassembled WGS sequence"/>
</dbReference>
<keyword evidence="8 12" id="KW-0798">TonB box</keyword>
<evidence type="ECO:0000256" key="11">
    <source>
        <dbReference type="PROSITE-ProRule" id="PRU01360"/>
    </source>
</evidence>
<evidence type="ECO:0000256" key="8">
    <source>
        <dbReference type="ARBA" id="ARBA00023077"/>
    </source>
</evidence>
<evidence type="ECO:0000256" key="6">
    <source>
        <dbReference type="ARBA" id="ARBA00023004"/>
    </source>
</evidence>
<dbReference type="InterPro" id="IPR012910">
    <property type="entry name" value="Plug_dom"/>
</dbReference>